<name>A0A4Y9Y104_9AGAM</name>
<comment type="caution">
    <text evidence="1">The sequence shown here is derived from an EMBL/GenBank/DDBJ whole genome shotgun (WGS) entry which is preliminary data.</text>
</comment>
<evidence type="ECO:0000313" key="2">
    <source>
        <dbReference type="Proteomes" id="UP000298327"/>
    </source>
</evidence>
<sequence>MLVFVHTSGPDGPERILQDRQDLQGLPLLLIARRLKPENKGVCIFNASRKYKRKAKDAYKLAKDVSKTRREELAFAQQVAEATVDVAEKMSIHDNALEESLKQELHENIVGAIESSEVREIPSSYDSGYVMAAAEGAWDHLTGMLGWVRGM</sequence>
<evidence type="ECO:0000313" key="1">
    <source>
        <dbReference type="EMBL" id="TFY55071.1"/>
    </source>
</evidence>
<dbReference type="EMBL" id="SEOQ01000956">
    <property type="protein sequence ID" value="TFY55071.1"/>
    <property type="molecule type" value="Genomic_DNA"/>
</dbReference>
<gene>
    <name evidence="1" type="ORF">EVG20_g9457</name>
</gene>
<reference evidence="1 2" key="1">
    <citation type="submission" date="2019-02" db="EMBL/GenBank/DDBJ databases">
        <title>Genome sequencing of the rare red list fungi Dentipellis fragilis.</title>
        <authorList>
            <person name="Buettner E."/>
            <person name="Kellner H."/>
        </authorList>
    </citation>
    <scope>NUCLEOTIDE SEQUENCE [LARGE SCALE GENOMIC DNA]</scope>
    <source>
        <strain evidence="1 2">DSM 105465</strain>
    </source>
</reference>
<organism evidence="1 2">
    <name type="scientific">Dentipellis fragilis</name>
    <dbReference type="NCBI Taxonomy" id="205917"/>
    <lineage>
        <taxon>Eukaryota</taxon>
        <taxon>Fungi</taxon>
        <taxon>Dikarya</taxon>
        <taxon>Basidiomycota</taxon>
        <taxon>Agaricomycotina</taxon>
        <taxon>Agaricomycetes</taxon>
        <taxon>Russulales</taxon>
        <taxon>Hericiaceae</taxon>
        <taxon>Dentipellis</taxon>
    </lineage>
</organism>
<protein>
    <submittedName>
        <fullName evidence="1">Uncharacterized protein</fullName>
    </submittedName>
</protein>
<keyword evidence="2" id="KW-1185">Reference proteome</keyword>
<dbReference type="AlphaFoldDB" id="A0A4Y9Y104"/>
<accession>A0A4Y9Y104</accession>
<dbReference type="Proteomes" id="UP000298327">
    <property type="component" value="Unassembled WGS sequence"/>
</dbReference>
<proteinExistence type="predicted"/>